<protein>
    <submittedName>
        <fullName evidence="1">Uncharacterized protein</fullName>
    </submittedName>
</protein>
<dbReference type="OrthoDB" id="5193629at2"/>
<keyword evidence="2" id="KW-1185">Reference proteome</keyword>
<sequence>MEEPYVWRQEAQVTYPDWKGTAQLDQRKTTDTLEEVVGLDPDKWIIVGFDIGGFERPESRKMHVVAATREHFSEVRELDDALELQVTDFLIHNVDPFEILQKITHVFEMRMRIRHLPAERIRVVNLKDVPEQPDE</sequence>
<accession>A0A3A4F524</accession>
<dbReference type="AlphaFoldDB" id="A0A3A4F524"/>
<evidence type="ECO:0000313" key="1">
    <source>
        <dbReference type="EMBL" id="RJN32906.1"/>
    </source>
</evidence>
<reference evidence="1 2" key="1">
    <citation type="submission" date="2018-09" db="EMBL/GenBank/DDBJ databases">
        <title>Nesterenkonia natronophila sp. nov., an alkaliphilic actinobacteriume isolated from a soda lake, and emended description of the genus Nesterenkonia.</title>
        <authorList>
            <person name="Menes R.J."/>
            <person name="Iriarte A."/>
        </authorList>
    </citation>
    <scope>NUCLEOTIDE SEQUENCE [LARGE SCALE GENOMIC DNA]</scope>
    <source>
        <strain evidence="1 2">M8</strain>
    </source>
</reference>
<gene>
    <name evidence="1" type="ORF">D3250_03580</name>
</gene>
<proteinExistence type="predicted"/>
<organism evidence="1 2">
    <name type="scientific">Nesterenkonia natronophila</name>
    <dbReference type="NCBI Taxonomy" id="2174932"/>
    <lineage>
        <taxon>Bacteria</taxon>
        <taxon>Bacillati</taxon>
        <taxon>Actinomycetota</taxon>
        <taxon>Actinomycetes</taxon>
        <taxon>Micrococcales</taxon>
        <taxon>Micrococcaceae</taxon>
        <taxon>Nesterenkonia</taxon>
    </lineage>
</organism>
<dbReference type="RefSeq" id="WP_119901950.1">
    <property type="nucleotide sequence ID" value="NZ_QYZP01000001.1"/>
</dbReference>
<dbReference type="EMBL" id="QYZP01000001">
    <property type="protein sequence ID" value="RJN32906.1"/>
    <property type="molecule type" value="Genomic_DNA"/>
</dbReference>
<evidence type="ECO:0000313" key="2">
    <source>
        <dbReference type="Proteomes" id="UP000266615"/>
    </source>
</evidence>
<name>A0A3A4F524_9MICC</name>
<comment type="caution">
    <text evidence="1">The sequence shown here is derived from an EMBL/GenBank/DDBJ whole genome shotgun (WGS) entry which is preliminary data.</text>
</comment>
<dbReference type="Proteomes" id="UP000266615">
    <property type="component" value="Unassembled WGS sequence"/>
</dbReference>